<keyword evidence="1" id="KW-0732">Signal</keyword>
<reference evidence="2" key="1">
    <citation type="submission" date="2020-01" db="EMBL/GenBank/DDBJ databases">
        <authorList>
            <person name="Chen W.-M."/>
        </authorList>
    </citation>
    <scope>NUCLEOTIDE SEQUENCE</scope>
    <source>
        <strain evidence="2">CYK-10</strain>
    </source>
</reference>
<name>A0AAE5BTQ0_9RHOB</name>
<keyword evidence="3" id="KW-1185">Reference proteome</keyword>
<evidence type="ECO:0000313" key="3">
    <source>
        <dbReference type="Proteomes" id="UP001193501"/>
    </source>
</evidence>
<dbReference type="Proteomes" id="UP001193501">
    <property type="component" value="Unassembled WGS sequence"/>
</dbReference>
<gene>
    <name evidence="2" type="ORF">GV832_16980</name>
</gene>
<protein>
    <recommendedName>
        <fullName evidence="4">Lipocalin-like domain-containing protein</fullName>
    </recommendedName>
</protein>
<evidence type="ECO:0008006" key="4">
    <source>
        <dbReference type="Google" id="ProtNLM"/>
    </source>
</evidence>
<accession>A0AAE5BTQ0</accession>
<organism evidence="2 3">
    <name type="scientific">Stagnihabitans tardus</name>
    <dbReference type="NCBI Taxonomy" id="2699202"/>
    <lineage>
        <taxon>Bacteria</taxon>
        <taxon>Pseudomonadati</taxon>
        <taxon>Pseudomonadota</taxon>
        <taxon>Alphaproteobacteria</taxon>
        <taxon>Rhodobacterales</taxon>
        <taxon>Paracoccaceae</taxon>
        <taxon>Stagnihabitans</taxon>
    </lineage>
</organism>
<evidence type="ECO:0000256" key="1">
    <source>
        <dbReference type="SAM" id="SignalP"/>
    </source>
</evidence>
<feature type="signal peptide" evidence="1">
    <location>
        <begin position="1"/>
        <end position="16"/>
    </location>
</feature>
<evidence type="ECO:0000313" key="2">
    <source>
        <dbReference type="EMBL" id="NBZ89285.1"/>
    </source>
</evidence>
<dbReference type="AlphaFoldDB" id="A0AAE5BTQ0"/>
<dbReference type="RefSeq" id="WP_168776087.1">
    <property type="nucleotide sequence ID" value="NZ_JAABNR010000020.1"/>
</dbReference>
<feature type="chain" id="PRO_5042184043" description="Lipocalin-like domain-containing protein" evidence="1">
    <location>
        <begin position="17"/>
        <end position="145"/>
    </location>
</feature>
<comment type="caution">
    <text evidence="2">The sequence shown here is derived from an EMBL/GenBank/DDBJ whole genome shotgun (WGS) entry which is preliminary data.</text>
</comment>
<dbReference type="EMBL" id="JAABNR010000020">
    <property type="protein sequence ID" value="NBZ89285.1"/>
    <property type="molecule type" value="Genomic_DNA"/>
</dbReference>
<sequence length="145" mass="14872">MLRVMVFILAAGPAFAGALDLDGTWHVAEVLAPGVSVGESDLSIRLQGKEVTLSGARLQLPGGLFCDMAPAQPVNLRDDAESFGSAGGSWASVGLVAGQGVYAVEMSALDCGGEGPLELLVQTGSRAVLLDLGDGLYARLMRPES</sequence>
<proteinExistence type="predicted"/>